<accession>M2VVY2</accession>
<dbReference type="OrthoDB" id="10395359at2759"/>
<dbReference type="Gramene" id="EME27376">
    <property type="protein sequence ID" value="EME27376"/>
    <property type="gene ID" value="Gasu_51020"/>
</dbReference>
<organism evidence="3 4">
    <name type="scientific">Galdieria sulphuraria</name>
    <name type="common">Red alga</name>
    <dbReference type="NCBI Taxonomy" id="130081"/>
    <lineage>
        <taxon>Eukaryota</taxon>
        <taxon>Rhodophyta</taxon>
        <taxon>Bangiophyceae</taxon>
        <taxon>Galdieriales</taxon>
        <taxon>Galdieriaceae</taxon>
        <taxon>Galdieria</taxon>
    </lineage>
</organism>
<keyword evidence="4" id="KW-1185">Reference proteome</keyword>
<protein>
    <submittedName>
        <fullName evidence="3">Uncharacterized protein</fullName>
    </submittedName>
</protein>
<feature type="compositionally biased region" description="Gly residues" evidence="1">
    <location>
        <begin position="105"/>
        <end position="145"/>
    </location>
</feature>
<dbReference type="EMBL" id="KB454533">
    <property type="protein sequence ID" value="EME27376.1"/>
    <property type="molecule type" value="Genomic_DNA"/>
</dbReference>
<name>M2VVY2_GALSU</name>
<keyword evidence="2" id="KW-0732">Signal</keyword>
<dbReference type="RefSeq" id="XP_005703896.1">
    <property type="nucleotide sequence ID" value="XM_005703839.1"/>
</dbReference>
<feature type="region of interest" description="Disordered" evidence="1">
    <location>
        <begin position="98"/>
        <end position="145"/>
    </location>
</feature>
<feature type="signal peptide" evidence="2">
    <location>
        <begin position="1"/>
        <end position="24"/>
    </location>
</feature>
<dbReference type="KEGG" id="gsl:Gasu_51020"/>
<dbReference type="GeneID" id="17086290"/>
<dbReference type="Proteomes" id="UP000030680">
    <property type="component" value="Unassembled WGS sequence"/>
</dbReference>
<proteinExistence type="predicted"/>
<sequence>MPYGRGSLLRLNVAFCYIICCITATHSETAGILSYSLTTGRTLMQGDIKGFRDILTSLESLYVASKELGQPLAHSRYVFNDTFCTCTKESSDTCLIVSTESTNTGPGGGGPGGGGPGGGGPGGGGPGGGGPGGGGPGGGGPGGGGPGATSSDLYCIQTSCVKYRCDLTGAYLCKRKTVGSLEYSGPPPPNNDPSPCERVSTIATFYYSTN</sequence>
<evidence type="ECO:0000313" key="4">
    <source>
        <dbReference type="Proteomes" id="UP000030680"/>
    </source>
</evidence>
<reference evidence="4" key="1">
    <citation type="journal article" date="2013" name="Science">
        <title>Gene transfer from bacteria and archaea facilitated evolution of an extremophilic eukaryote.</title>
        <authorList>
            <person name="Schonknecht G."/>
            <person name="Chen W.H."/>
            <person name="Ternes C.M."/>
            <person name="Barbier G.G."/>
            <person name="Shrestha R.P."/>
            <person name="Stanke M."/>
            <person name="Brautigam A."/>
            <person name="Baker B.J."/>
            <person name="Banfield J.F."/>
            <person name="Garavito R.M."/>
            <person name="Carr K."/>
            <person name="Wilkerson C."/>
            <person name="Rensing S.A."/>
            <person name="Gagneul D."/>
            <person name="Dickenson N.E."/>
            <person name="Oesterhelt C."/>
            <person name="Lercher M.J."/>
            <person name="Weber A.P."/>
        </authorList>
    </citation>
    <scope>NUCLEOTIDE SEQUENCE [LARGE SCALE GENOMIC DNA]</scope>
    <source>
        <strain evidence="4">074W</strain>
    </source>
</reference>
<evidence type="ECO:0000256" key="2">
    <source>
        <dbReference type="SAM" id="SignalP"/>
    </source>
</evidence>
<gene>
    <name evidence="3" type="ORF">Gasu_51020</name>
</gene>
<evidence type="ECO:0000313" key="3">
    <source>
        <dbReference type="EMBL" id="EME27376.1"/>
    </source>
</evidence>
<evidence type="ECO:0000256" key="1">
    <source>
        <dbReference type="SAM" id="MobiDB-lite"/>
    </source>
</evidence>
<feature type="chain" id="PRO_5004028326" evidence="2">
    <location>
        <begin position="25"/>
        <end position="210"/>
    </location>
</feature>
<dbReference type="AlphaFoldDB" id="M2VVY2"/>